<dbReference type="CDD" id="cd19920">
    <property type="entry name" value="REC_PA4781-like"/>
    <property type="match status" value="1"/>
</dbReference>
<dbReference type="NCBIfam" id="TIGR00254">
    <property type="entry name" value="GGDEF"/>
    <property type="match status" value="1"/>
</dbReference>
<dbReference type="InterPro" id="IPR029787">
    <property type="entry name" value="Nucleotide_cyclase"/>
</dbReference>
<dbReference type="SUPFAM" id="SSF141868">
    <property type="entry name" value="EAL domain-like"/>
    <property type="match status" value="1"/>
</dbReference>
<dbReference type="InterPro" id="IPR000160">
    <property type="entry name" value="GGDEF_dom"/>
</dbReference>
<evidence type="ECO:0000313" key="5">
    <source>
        <dbReference type="EMBL" id="RZM82786.1"/>
    </source>
</evidence>
<evidence type="ECO:0000259" key="2">
    <source>
        <dbReference type="PROSITE" id="PS50110"/>
    </source>
</evidence>
<dbReference type="SMART" id="SM00448">
    <property type="entry name" value="REC"/>
    <property type="match status" value="1"/>
</dbReference>
<organism evidence="5 6">
    <name type="scientific">Leptolyngbya iicbica LK</name>
    <dbReference type="NCBI Taxonomy" id="2294035"/>
    <lineage>
        <taxon>Bacteria</taxon>
        <taxon>Bacillati</taxon>
        <taxon>Cyanobacteriota</taxon>
        <taxon>Cyanophyceae</taxon>
        <taxon>Leptolyngbyales</taxon>
        <taxon>Leptolyngbyaceae</taxon>
        <taxon>Leptolyngbya group</taxon>
        <taxon>Leptolyngbya</taxon>
        <taxon>Leptolyngbya iicbica</taxon>
    </lineage>
</organism>
<reference evidence="5 6" key="1">
    <citation type="submission" date="2018-11" db="EMBL/GenBank/DDBJ databases">
        <title>Whole genome sequencing of an environmental sample.</title>
        <authorList>
            <person name="Sarangi A.N."/>
            <person name="Singh D."/>
            <person name="Tripathy S."/>
        </authorList>
    </citation>
    <scope>NUCLEOTIDE SEQUENCE [LARGE SCALE GENOMIC DNA]</scope>
    <source>
        <strain evidence="5 6">Lakshadweep</strain>
    </source>
</reference>
<keyword evidence="1" id="KW-0597">Phosphoprotein</keyword>
<evidence type="ECO:0000313" key="6">
    <source>
        <dbReference type="Proteomes" id="UP000292459"/>
    </source>
</evidence>
<sequence>MTTTLQKTLAAPLQADILIVDDTVENIALLSEILETNGYSVRKAVNAAMAKTAIQAMLPDVVLLDICMPEVDGYTLCKQLKADEVTADVPIIFLSALSDAFDKVKAFEVGGVDYITKPFQMAEVLVRVRNQVLARQTLLTLEQVIKDRTKALQLANAQLTQAAYHDQLTGLANRSLLMESITRLLEAVQGDPDYQFAVLFCDCDRFKLINDSYGHFVGDQVLIQVAERLSRELSPEDVLARFSGDEFVVLLSQVESQAAAIACAEKLINVIRPGFQLPHGEAFISLSVGIVLSNPVQHQQPEHILRDADIAMYNAKANGKGCYSIFNPIMQQASIELLQIEADLNRAITAQEFQPHYQPIVDLATDQPIGFEVLMRWQHPERGLLLPHTFMSVAEETSLLLPIGKQLLEAACQQLCEWRQQGQVGEDFYLAFNLSVSQITQSTLPQELAQLLNRYGLLPKHLRLEITETALLDNVLATDVIRALADQGFHLCIDDFGTGYSSFSYLHKLPVKTLKIDRSFISRLSQKDRDFQIIAAILSMANSLNMTTVSEGIETTDQLQLLKSLSCDSGQGFWFGKPASAEQVIQQIARF</sequence>
<dbReference type="Pfam" id="PF00563">
    <property type="entry name" value="EAL"/>
    <property type="match status" value="1"/>
</dbReference>
<dbReference type="InterPro" id="IPR043128">
    <property type="entry name" value="Rev_trsase/Diguanyl_cyclase"/>
</dbReference>
<dbReference type="InterPro" id="IPR035919">
    <property type="entry name" value="EAL_sf"/>
</dbReference>
<evidence type="ECO:0000259" key="3">
    <source>
        <dbReference type="PROSITE" id="PS50883"/>
    </source>
</evidence>
<dbReference type="Pfam" id="PF00072">
    <property type="entry name" value="Response_reg"/>
    <property type="match status" value="1"/>
</dbReference>
<dbReference type="SUPFAM" id="SSF55073">
    <property type="entry name" value="Nucleotide cyclase"/>
    <property type="match status" value="1"/>
</dbReference>
<dbReference type="InterPro" id="IPR001789">
    <property type="entry name" value="Sig_transdc_resp-reg_receiver"/>
</dbReference>
<dbReference type="Proteomes" id="UP000292459">
    <property type="component" value="Unassembled WGS sequence"/>
</dbReference>
<feature type="domain" description="Response regulatory" evidence="2">
    <location>
        <begin position="16"/>
        <end position="132"/>
    </location>
</feature>
<dbReference type="Gene3D" id="3.20.20.450">
    <property type="entry name" value="EAL domain"/>
    <property type="match status" value="1"/>
</dbReference>
<dbReference type="PROSITE" id="PS50110">
    <property type="entry name" value="RESPONSE_REGULATORY"/>
    <property type="match status" value="1"/>
</dbReference>
<name>A0A4Q7EI63_9CYAN</name>
<dbReference type="Gene3D" id="3.30.70.270">
    <property type="match status" value="1"/>
</dbReference>
<dbReference type="CDD" id="cd01949">
    <property type="entry name" value="GGDEF"/>
    <property type="match status" value="1"/>
</dbReference>
<dbReference type="OrthoDB" id="9805474at2"/>
<protein>
    <submittedName>
        <fullName evidence="5">GGDEF domain-containing response regulator</fullName>
    </submittedName>
</protein>
<dbReference type="SUPFAM" id="SSF52172">
    <property type="entry name" value="CheY-like"/>
    <property type="match status" value="1"/>
</dbReference>
<dbReference type="PANTHER" id="PTHR44757:SF2">
    <property type="entry name" value="BIOFILM ARCHITECTURE MAINTENANCE PROTEIN MBAA"/>
    <property type="match status" value="1"/>
</dbReference>
<dbReference type="Gene3D" id="3.40.50.2300">
    <property type="match status" value="1"/>
</dbReference>
<evidence type="ECO:0000259" key="4">
    <source>
        <dbReference type="PROSITE" id="PS50887"/>
    </source>
</evidence>
<dbReference type="FunFam" id="3.30.70.270:FF:000001">
    <property type="entry name" value="Diguanylate cyclase domain protein"/>
    <property type="match status" value="1"/>
</dbReference>
<dbReference type="Pfam" id="PF00990">
    <property type="entry name" value="GGDEF"/>
    <property type="match status" value="1"/>
</dbReference>
<keyword evidence="6" id="KW-1185">Reference proteome</keyword>
<feature type="domain" description="GGDEF" evidence="4">
    <location>
        <begin position="194"/>
        <end position="328"/>
    </location>
</feature>
<feature type="domain" description="EAL" evidence="3">
    <location>
        <begin position="337"/>
        <end position="591"/>
    </location>
</feature>
<dbReference type="InterPro" id="IPR011006">
    <property type="entry name" value="CheY-like_superfamily"/>
</dbReference>
<dbReference type="AlphaFoldDB" id="A0A4Q7EI63"/>
<dbReference type="SMART" id="SM00267">
    <property type="entry name" value="GGDEF"/>
    <property type="match status" value="1"/>
</dbReference>
<gene>
    <name evidence="5" type="ORF">DYY88_06100</name>
</gene>
<dbReference type="PROSITE" id="PS50887">
    <property type="entry name" value="GGDEF"/>
    <property type="match status" value="1"/>
</dbReference>
<dbReference type="SMART" id="SM00052">
    <property type="entry name" value="EAL"/>
    <property type="match status" value="1"/>
</dbReference>
<dbReference type="RefSeq" id="WP_044151098.1">
    <property type="nucleotide sequence ID" value="NZ_QVFV01000001.1"/>
</dbReference>
<dbReference type="PROSITE" id="PS50883">
    <property type="entry name" value="EAL"/>
    <property type="match status" value="1"/>
</dbReference>
<dbReference type="PANTHER" id="PTHR44757">
    <property type="entry name" value="DIGUANYLATE CYCLASE DGCP"/>
    <property type="match status" value="1"/>
</dbReference>
<dbReference type="InterPro" id="IPR052155">
    <property type="entry name" value="Biofilm_reg_signaling"/>
</dbReference>
<dbReference type="GO" id="GO:0000160">
    <property type="term" value="P:phosphorelay signal transduction system"/>
    <property type="evidence" value="ECO:0007669"/>
    <property type="project" value="InterPro"/>
</dbReference>
<dbReference type="EMBL" id="QVFV01000001">
    <property type="protein sequence ID" value="RZM82786.1"/>
    <property type="molecule type" value="Genomic_DNA"/>
</dbReference>
<proteinExistence type="predicted"/>
<evidence type="ECO:0000256" key="1">
    <source>
        <dbReference type="PROSITE-ProRule" id="PRU00169"/>
    </source>
</evidence>
<accession>A0A4Q7EI63</accession>
<dbReference type="CDD" id="cd01948">
    <property type="entry name" value="EAL"/>
    <property type="match status" value="1"/>
</dbReference>
<comment type="caution">
    <text evidence="5">The sequence shown here is derived from an EMBL/GenBank/DDBJ whole genome shotgun (WGS) entry which is preliminary data.</text>
</comment>
<feature type="modified residue" description="4-aspartylphosphate" evidence="1">
    <location>
        <position position="65"/>
    </location>
</feature>
<dbReference type="InterPro" id="IPR001633">
    <property type="entry name" value="EAL_dom"/>
</dbReference>